<evidence type="ECO:0000313" key="10">
    <source>
        <dbReference type="Proteomes" id="UP000547458"/>
    </source>
</evidence>
<accession>A0A846RZU3</accession>
<dbReference type="SUPFAM" id="SSF161098">
    <property type="entry name" value="MetI-like"/>
    <property type="match status" value="1"/>
</dbReference>
<keyword evidence="3" id="KW-1003">Cell membrane</keyword>
<feature type="transmembrane region" description="Helical" evidence="7">
    <location>
        <begin position="235"/>
        <end position="260"/>
    </location>
</feature>
<comment type="subcellular location">
    <subcellularLocation>
        <location evidence="1 7">Cell membrane</location>
        <topology evidence="1 7">Multi-pass membrane protein</topology>
    </subcellularLocation>
</comment>
<feature type="domain" description="ABC transmembrane type-1" evidence="8">
    <location>
        <begin position="40"/>
        <end position="256"/>
    </location>
</feature>
<feature type="transmembrane region" description="Helical" evidence="7">
    <location>
        <begin position="77"/>
        <end position="94"/>
    </location>
</feature>
<proteinExistence type="inferred from homology"/>
<evidence type="ECO:0000256" key="2">
    <source>
        <dbReference type="ARBA" id="ARBA00022448"/>
    </source>
</evidence>
<dbReference type="CDD" id="cd06261">
    <property type="entry name" value="TM_PBP2"/>
    <property type="match status" value="1"/>
</dbReference>
<evidence type="ECO:0000313" key="9">
    <source>
        <dbReference type="EMBL" id="NJC24466.1"/>
    </source>
</evidence>
<dbReference type="InterPro" id="IPR051393">
    <property type="entry name" value="ABC_transporter_permease"/>
</dbReference>
<gene>
    <name evidence="9" type="ORF">BJ994_003542</name>
</gene>
<evidence type="ECO:0000256" key="5">
    <source>
        <dbReference type="ARBA" id="ARBA00022989"/>
    </source>
</evidence>
<reference evidence="9 10" key="1">
    <citation type="submission" date="2020-03" db="EMBL/GenBank/DDBJ databases">
        <title>Sequencing the genomes of 1000 actinobacteria strains.</title>
        <authorList>
            <person name="Klenk H.-P."/>
        </authorList>
    </citation>
    <scope>NUCLEOTIDE SEQUENCE [LARGE SCALE GENOMIC DNA]</scope>
    <source>
        <strain evidence="9 10">DSM 16403</strain>
    </source>
</reference>
<dbReference type="PROSITE" id="PS50928">
    <property type="entry name" value="ABC_TM1"/>
    <property type="match status" value="1"/>
</dbReference>
<feature type="transmembrane region" description="Helical" evidence="7">
    <location>
        <begin position="44"/>
        <end position="65"/>
    </location>
</feature>
<dbReference type="InterPro" id="IPR000515">
    <property type="entry name" value="MetI-like"/>
</dbReference>
<evidence type="ECO:0000256" key="3">
    <source>
        <dbReference type="ARBA" id="ARBA00022475"/>
    </source>
</evidence>
<keyword evidence="2 7" id="KW-0813">Transport</keyword>
<protein>
    <submittedName>
        <fullName evidence="9">ABC-type sugar transport system permease subunit</fullName>
    </submittedName>
</protein>
<feature type="transmembrane region" description="Helical" evidence="7">
    <location>
        <begin position="129"/>
        <end position="153"/>
    </location>
</feature>
<dbReference type="Gene3D" id="1.10.3720.10">
    <property type="entry name" value="MetI-like"/>
    <property type="match status" value="1"/>
</dbReference>
<keyword evidence="10" id="KW-1185">Reference proteome</keyword>
<dbReference type="InterPro" id="IPR035906">
    <property type="entry name" value="MetI-like_sf"/>
</dbReference>
<name>A0A846RZU3_9MICC</name>
<keyword evidence="5 7" id="KW-1133">Transmembrane helix</keyword>
<dbReference type="Proteomes" id="UP000547458">
    <property type="component" value="Unassembled WGS sequence"/>
</dbReference>
<comment type="caution">
    <text evidence="9">The sequence shown here is derived from an EMBL/GenBank/DDBJ whole genome shotgun (WGS) entry which is preliminary data.</text>
</comment>
<dbReference type="GO" id="GO:0055085">
    <property type="term" value="P:transmembrane transport"/>
    <property type="evidence" value="ECO:0007669"/>
    <property type="project" value="InterPro"/>
</dbReference>
<comment type="similarity">
    <text evidence="7">Belongs to the binding-protein-dependent transport system permease family.</text>
</comment>
<organism evidence="9 10">
    <name type="scientific">Arthrobacter pigmenti</name>
    <dbReference type="NCBI Taxonomy" id="271432"/>
    <lineage>
        <taxon>Bacteria</taxon>
        <taxon>Bacillati</taxon>
        <taxon>Actinomycetota</taxon>
        <taxon>Actinomycetes</taxon>
        <taxon>Micrococcales</taxon>
        <taxon>Micrococcaceae</taxon>
        <taxon>Arthrobacter</taxon>
    </lineage>
</organism>
<evidence type="ECO:0000256" key="1">
    <source>
        <dbReference type="ARBA" id="ARBA00004651"/>
    </source>
</evidence>
<sequence length="264" mass="28608">MLSFARWDGFSPDWQWTGLSNYTDLLGGDIARSPQVVNAAAQTLVGMVVVPIAVPLIGLLLALLLNSIRRMRALMRTVYFLPYVTTGIAVFYAWRFMYEPNGAVNGILNAVGLDFLSQPDGFLGNVNTALGAVVVVQVWSAVPIAMLLYLTGLQTIPDSVIEAARIDGATSARTVWSIILPLLNPITALVVILQLREAFQNYQVYLLMTNGGPVDSTTTLGLLTYNYGFGAPSDFGYASALGWMLALAAVVLAIVSFRILRSRQ</sequence>
<keyword evidence="9" id="KW-0762">Sugar transport</keyword>
<keyword evidence="4 7" id="KW-0812">Transmembrane</keyword>
<dbReference type="RefSeq" id="WP_167995711.1">
    <property type="nucleotide sequence ID" value="NZ_JAATJL010000001.1"/>
</dbReference>
<keyword evidence="6 7" id="KW-0472">Membrane</keyword>
<dbReference type="AlphaFoldDB" id="A0A846RZU3"/>
<evidence type="ECO:0000256" key="4">
    <source>
        <dbReference type="ARBA" id="ARBA00022692"/>
    </source>
</evidence>
<dbReference type="Pfam" id="PF00528">
    <property type="entry name" value="BPD_transp_1"/>
    <property type="match status" value="1"/>
</dbReference>
<dbReference type="PANTHER" id="PTHR30193">
    <property type="entry name" value="ABC TRANSPORTER PERMEASE PROTEIN"/>
    <property type="match status" value="1"/>
</dbReference>
<evidence type="ECO:0000259" key="8">
    <source>
        <dbReference type="PROSITE" id="PS50928"/>
    </source>
</evidence>
<feature type="transmembrane region" description="Helical" evidence="7">
    <location>
        <begin position="174"/>
        <end position="195"/>
    </location>
</feature>
<evidence type="ECO:0000256" key="6">
    <source>
        <dbReference type="ARBA" id="ARBA00023136"/>
    </source>
</evidence>
<dbReference type="EMBL" id="JAATJL010000001">
    <property type="protein sequence ID" value="NJC24466.1"/>
    <property type="molecule type" value="Genomic_DNA"/>
</dbReference>
<dbReference type="GO" id="GO:0005886">
    <property type="term" value="C:plasma membrane"/>
    <property type="evidence" value="ECO:0007669"/>
    <property type="project" value="UniProtKB-SubCell"/>
</dbReference>
<evidence type="ECO:0000256" key="7">
    <source>
        <dbReference type="RuleBase" id="RU363032"/>
    </source>
</evidence>
<dbReference type="PANTHER" id="PTHR30193:SF41">
    <property type="entry name" value="DIACETYLCHITOBIOSE UPTAKE SYSTEM PERMEASE PROTEIN NGCF"/>
    <property type="match status" value="1"/>
</dbReference>